<gene>
    <name evidence="7" type="ORF">C7B46_02605</name>
</gene>
<dbReference type="EMBL" id="PXYW01000004">
    <property type="protein sequence ID" value="PSR35064.1"/>
    <property type="molecule type" value="Genomic_DNA"/>
</dbReference>
<proteinExistence type="inferred from homology"/>
<evidence type="ECO:0000313" key="8">
    <source>
        <dbReference type="Proteomes" id="UP000242972"/>
    </source>
</evidence>
<evidence type="ECO:0000313" key="7">
    <source>
        <dbReference type="EMBL" id="PSR35064.1"/>
    </source>
</evidence>
<reference evidence="7 8" key="1">
    <citation type="journal article" date="2014" name="BMC Genomics">
        <title>Comparison of environmental and isolate Sulfobacillus genomes reveals diverse carbon, sulfur, nitrogen, and hydrogen metabolisms.</title>
        <authorList>
            <person name="Justice N.B."/>
            <person name="Norman A."/>
            <person name="Brown C.T."/>
            <person name="Singh A."/>
            <person name="Thomas B.C."/>
            <person name="Banfield J.F."/>
        </authorList>
    </citation>
    <scope>NUCLEOTIDE SEQUENCE [LARGE SCALE GENOMIC DNA]</scope>
    <source>
        <strain evidence="7">AMDSBA4</strain>
    </source>
</reference>
<organism evidence="7 8">
    <name type="scientific">Sulfobacillus benefaciens</name>
    <dbReference type="NCBI Taxonomy" id="453960"/>
    <lineage>
        <taxon>Bacteria</taxon>
        <taxon>Bacillati</taxon>
        <taxon>Bacillota</taxon>
        <taxon>Clostridia</taxon>
        <taxon>Eubacteriales</taxon>
        <taxon>Clostridiales Family XVII. Incertae Sedis</taxon>
        <taxon>Sulfobacillus</taxon>
    </lineage>
</organism>
<dbReference type="SUPFAM" id="SSF53383">
    <property type="entry name" value="PLP-dependent transferases"/>
    <property type="match status" value="1"/>
</dbReference>
<dbReference type="GO" id="GO:0046653">
    <property type="term" value="P:tetrahydrofolate metabolic process"/>
    <property type="evidence" value="ECO:0007669"/>
    <property type="project" value="TreeGrafter"/>
</dbReference>
<evidence type="ECO:0000259" key="6">
    <source>
        <dbReference type="Pfam" id="PF00464"/>
    </source>
</evidence>
<evidence type="ECO:0000256" key="3">
    <source>
        <dbReference type="ARBA" id="ARBA00022563"/>
    </source>
</evidence>
<comment type="similarity">
    <text evidence="2">Belongs to the SHMT family.</text>
</comment>
<name>A0A2T2XKN8_9FIRM</name>
<evidence type="ECO:0000256" key="2">
    <source>
        <dbReference type="ARBA" id="ARBA00006376"/>
    </source>
</evidence>
<comment type="caution">
    <text evidence="7">The sequence shown here is derived from an EMBL/GenBank/DDBJ whole genome shotgun (WGS) entry which is preliminary data.</text>
</comment>
<comment type="cofactor">
    <cofactor evidence="1">
        <name>pyridoxal 5'-phosphate</name>
        <dbReference type="ChEBI" id="CHEBI:597326"/>
    </cofactor>
</comment>
<dbReference type="GO" id="GO:0006730">
    <property type="term" value="P:one-carbon metabolic process"/>
    <property type="evidence" value="ECO:0007669"/>
    <property type="project" value="UniProtKB-KW"/>
</dbReference>
<dbReference type="GO" id="GO:0019264">
    <property type="term" value="P:glycine biosynthetic process from serine"/>
    <property type="evidence" value="ECO:0007669"/>
    <property type="project" value="TreeGrafter"/>
</dbReference>
<sequence>MQVRAIPCYPQTHLIDWSQWTEEINKVQPKLIIVGTSLTLLPREIGRVRDLAREVNAYLMYDAAHVAALVATGRFQRPLVESADLLTMPTYKTFGGPAGGLIATNNEELARRLDAIAYPGMAANCDMARVAGLGVAALELRTFGAEYADQGLRNANKLACQLPHDFLGGGLIFA</sequence>
<dbReference type="InterPro" id="IPR039429">
    <property type="entry name" value="SHMT-like_dom"/>
</dbReference>
<dbReference type="InterPro" id="IPR015424">
    <property type="entry name" value="PyrdxlP-dep_Trfase"/>
</dbReference>
<dbReference type="InterPro" id="IPR015421">
    <property type="entry name" value="PyrdxlP-dep_Trfase_major"/>
</dbReference>
<keyword evidence="3" id="KW-0554">One-carbon metabolism</keyword>
<dbReference type="Proteomes" id="UP000242972">
    <property type="component" value="Unassembled WGS sequence"/>
</dbReference>
<accession>A0A2T2XKN8</accession>
<dbReference type="PANTHER" id="PTHR11680:SF35">
    <property type="entry name" value="SERINE HYDROXYMETHYLTRANSFERASE 1"/>
    <property type="match status" value="1"/>
</dbReference>
<keyword evidence="4" id="KW-0028">Amino-acid biosynthesis</keyword>
<feature type="domain" description="Serine hydroxymethyltransferase-like" evidence="6">
    <location>
        <begin position="10"/>
        <end position="162"/>
    </location>
</feature>
<dbReference type="Pfam" id="PF00464">
    <property type="entry name" value="SHMT"/>
    <property type="match status" value="1"/>
</dbReference>
<protein>
    <recommendedName>
        <fullName evidence="6">Serine hydroxymethyltransferase-like domain-containing protein</fullName>
    </recommendedName>
</protein>
<dbReference type="GO" id="GO:0030170">
    <property type="term" value="F:pyridoxal phosphate binding"/>
    <property type="evidence" value="ECO:0007669"/>
    <property type="project" value="TreeGrafter"/>
</dbReference>
<dbReference type="AlphaFoldDB" id="A0A2T2XKN8"/>
<dbReference type="GO" id="GO:0004372">
    <property type="term" value="F:glycine hydroxymethyltransferase activity"/>
    <property type="evidence" value="ECO:0007669"/>
    <property type="project" value="TreeGrafter"/>
</dbReference>
<evidence type="ECO:0000256" key="1">
    <source>
        <dbReference type="ARBA" id="ARBA00001933"/>
    </source>
</evidence>
<evidence type="ECO:0000256" key="5">
    <source>
        <dbReference type="ARBA" id="ARBA00022898"/>
    </source>
</evidence>
<keyword evidence="5" id="KW-0663">Pyridoxal phosphate</keyword>
<dbReference type="GO" id="GO:0005737">
    <property type="term" value="C:cytoplasm"/>
    <property type="evidence" value="ECO:0007669"/>
    <property type="project" value="TreeGrafter"/>
</dbReference>
<dbReference type="PANTHER" id="PTHR11680">
    <property type="entry name" value="SERINE HYDROXYMETHYLTRANSFERASE"/>
    <property type="match status" value="1"/>
</dbReference>
<dbReference type="Gene3D" id="3.40.640.10">
    <property type="entry name" value="Type I PLP-dependent aspartate aminotransferase-like (Major domain)"/>
    <property type="match status" value="1"/>
</dbReference>
<dbReference type="InterPro" id="IPR049943">
    <property type="entry name" value="Ser_HO-MeTrfase-like"/>
</dbReference>
<evidence type="ECO:0000256" key="4">
    <source>
        <dbReference type="ARBA" id="ARBA00022605"/>
    </source>
</evidence>